<accession>A0ABR7GFN6</accession>
<feature type="transmembrane region" description="Helical" evidence="1">
    <location>
        <begin position="379"/>
        <end position="396"/>
    </location>
</feature>
<keyword evidence="3" id="KW-1185">Reference proteome</keyword>
<comment type="caution">
    <text evidence="2">The sequence shown here is derived from an EMBL/GenBank/DDBJ whole genome shotgun (WGS) entry which is preliminary data.</text>
</comment>
<feature type="transmembrane region" description="Helical" evidence="1">
    <location>
        <begin position="284"/>
        <end position="303"/>
    </location>
</feature>
<reference evidence="2 3" key="1">
    <citation type="submission" date="2020-08" db="EMBL/GenBank/DDBJ databases">
        <title>Genome public.</title>
        <authorList>
            <person name="Liu C."/>
            <person name="Sun Q."/>
        </authorList>
    </citation>
    <scope>NUCLEOTIDE SEQUENCE [LARGE SCALE GENOMIC DNA]</scope>
    <source>
        <strain evidence="2 3">NSJ-9</strain>
    </source>
</reference>
<dbReference type="Proteomes" id="UP000643810">
    <property type="component" value="Unassembled WGS sequence"/>
</dbReference>
<feature type="transmembrane region" description="Helical" evidence="1">
    <location>
        <begin position="204"/>
        <end position="224"/>
    </location>
</feature>
<feature type="transmembrane region" description="Helical" evidence="1">
    <location>
        <begin position="339"/>
        <end position="358"/>
    </location>
</feature>
<feature type="transmembrane region" description="Helical" evidence="1">
    <location>
        <begin position="112"/>
        <end position="133"/>
    </location>
</feature>
<keyword evidence="1" id="KW-0812">Transmembrane</keyword>
<feature type="transmembrane region" description="Helical" evidence="1">
    <location>
        <begin position="80"/>
        <end position="100"/>
    </location>
</feature>
<dbReference type="EMBL" id="JACOPG010000002">
    <property type="protein sequence ID" value="MBC5686264.1"/>
    <property type="molecule type" value="Genomic_DNA"/>
</dbReference>
<evidence type="ECO:0000256" key="1">
    <source>
        <dbReference type="SAM" id="Phobius"/>
    </source>
</evidence>
<organism evidence="2 3">
    <name type="scientific">Roseburia lenta</name>
    <dbReference type="NCBI Taxonomy" id="2763061"/>
    <lineage>
        <taxon>Bacteria</taxon>
        <taxon>Bacillati</taxon>
        <taxon>Bacillota</taxon>
        <taxon>Clostridia</taxon>
        <taxon>Lachnospirales</taxon>
        <taxon>Lachnospiraceae</taxon>
        <taxon>Roseburia</taxon>
    </lineage>
</organism>
<sequence length="419" mass="48970">MGIEKTMSQMPKKKQISRFMWLLILLSCAIFFLDYDERVLPYNSTILAFSYKYGFISRGLAGTIYQWIDHILPVNMIDYAMVLRFTLIVTLAFYVLFFAFCYQCMKRCQEEYLGRFLYLILFYAVFVVSMFAYKRNFGRLDLYLMALTVIGTMCLIAKKAEWLIVPLSMISVMYHQGYVFMFYNILLALLVYRLLSEKEKKARIYYGVILLVSLIGCSALFLWFEFFSHTDGVRYVDEIIANAKAMTKPFNCMTYHDTLIDHEILGIDLSDVEYPYRVMNWIEIPFFIAIISPYIVLAVKLFRRIQARAQGKTERLKYGFLAIAAGTLLPLFLMKCDYARWVFALISYYCMIFLALVAMGDRIVAEELTGIFTEIKEKYPFAILLLLLPALLTPFWDVHINGLLRGISNPINETFLNLW</sequence>
<keyword evidence="1" id="KW-1133">Transmembrane helix</keyword>
<gene>
    <name evidence="2" type="ORF">H8R94_06535</name>
</gene>
<name>A0ABR7GFN6_9FIRM</name>
<keyword evidence="1" id="KW-0472">Membrane</keyword>
<feature type="transmembrane region" description="Helical" evidence="1">
    <location>
        <begin position="172"/>
        <end position="192"/>
    </location>
</feature>
<evidence type="ECO:0000313" key="2">
    <source>
        <dbReference type="EMBL" id="MBC5686264.1"/>
    </source>
</evidence>
<feature type="transmembrane region" description="Helical" evidence="1">
    <location>
        <begin position="315"/>
        <end position="333"/>
    </location>
</feature>
<evidence type="ECO:0008006" key="4">
    <source>
        <dbReference type="Google" id="ProtNLM"/>
    </source>
</evidence>
<evidence type="ECO:0000313" key="3">
    <source>
        <dbReference type="Proteomes" id="UP000643810"/>
    </source>
</evidence>
<dbReference type="RefSeq" id="WP_186854197.1">
    <property type="nucleotide sequence ID" value="NZ_JACOPG010000002.1"/>
</dbReference>
<proteinExistence type="predicted"/>
<protein>
    <recommendedName>
        <fullName evidence="4">EpsG family protein</fullName>
    </recommendedName>
</protein>